<name>A0ABM8IVE6_9CREN</name>
<accession>A0ABM8IVE6</accession>
<reference evidence="1 2" key="1">
    <citation type="submission" date="2023-09" db="EMBL/GenBank/DDBJ databases">
        <title>Pyrofollis japonicus gen. nov. sp. nov., a novel member of the family Pyrodictiaceae isolated from the Iheya North hydrothermal field.</title>
        <authorList>
            <person name="Miyazaki U."/>
            <person name="Sanari M."/>
            <person name="Tame A."/>
            <person name="Kitajima M."/>
            <person name="Okamoto A."/>
            <person name="Sawayama S."/>
            <person name="Miyazaki J."/>
            <person name="Takai K."/>
            <person name="Nakagawa S."/>
        </authorList>
    </citation>
    <scope>NUCLEOTIDE SEQUENCE [LARGE SCALE GENOMIC DNA]</scope>
    <source>
        <strain evidence="1 2">AV2</strain>
    </source>
</reference>
<evidence type="ECO:0000313" key="2">
    <source>
        <dbReference type="Proteomes" id="UP001341135"/>
    </source>
</evidence>
<dbReference type="Proteomes" id="UP001341135">
    <property type="component" value="Chromosome"/>
</dbReference>
<dbReference type="EMBL" id="AP028907">
    <property type="protein sequence ID" value="BES81526.1"/>
    <property type="molecule type" value="Genomic_DNA"/>
</dbReference>
<protein>
    <submittedName>
        <fullName evidence="1">Uncharacterized protein</fullName>
    </submittedName>
</protein>
<gene>
    <name evidence="1" type="ORF">PABY_10930</name>
</gene>
<keyword evidence="2" id="KW-1185">Reference proteome</keyword>
<organism evidence="1 2">
    <name type="scientific">Pyrodictium abyssi</name>
    <dbReference type="NCBI Taxonomy" id="54256"/>
    <lineage>
        <taxon>Archaea</taxon>
        <taxon>Thermoproteota</taxon>
        <taxon>Thermoprotei</taxon>
        <taxon>Desulfurococcales</taxon>
        <taxon>Pyrodictiaceae</taxon>
        <taxon>Pyrodictium</taxon>
    </lineage>
</organism>
<proteinExistence type="predicted"/>
<sequence length="89" mass="9432">MAAVLLALMAGLYMVLGYVASKRAVAAALAGPACRRVRVLEGLGQLFDEGGSRRDRFHAEGLPKGKAGYLEVVEDLYPGEAPSSHERAC</sequence>
<evidence type="ECO:0000313" key="1">
    <source>
        <dbReference type="EMBL" id="BES81526.1"/>
    </source>
</evidence>